<dbReference type="Gene3D" id="3.40.1280.10">
    <property type="match status" value="1"/>
</dbReference>
<dbReference type="InterPro" id="IPR004441">
    <property type="entry name" value="rRNA_MeTrfase_TrmH"/>
</dbReference>
<dbReference type="Pfam" id="PF00588">
    <property type="entry name" value="SpoU_methylase"/>
    <property type="match status" value="1"/>
</dbReference>
<proteinExistence type="inferred from homology"/>
<dbReference type="GO" id="GO:0005829">
    <property type="term" value="C:cytosol"/>
    <property type="evidence" value="ECO:0007669"/>
    <property type="project" value="TreeGrafter"/>
</dbReference>
<dbReference type="EMBL" id="DVNE01000011">
    <property type="protein sequence ID" value="HIU61267.1"/>
    <property type="molecule type" value="Genomic_DNA"/>
</dbReference>
<dbReference type="Gene3D" id="3.30.1330.30">
    <property type="match status" value="1"/>
</dbReference>
<dbReference type="SUPFAM" id="SSF55315">
    <property type="entry name" value="L30e-like"/>
    <property type="match status" value="1"/>
</dbReference>
<dbReference type="SMART" id="SM00967">
    <property type="entry name" value="SpoU_sub_bind"/>
    <property type="match status" value="1"/>
</dbReference>
<comment type="similarity">
    <text evidence="1">Belongs to the class IV-like SAM-binding methyltransferase superfamily. RNA methyltransferase TrmH family.</text>
</comment>
<dbReference type="InterPro" id="IPR013123">
    <property type="entry name" value="SpoU_subst-bd"/>
</dbReference>
<gene>
    <name evidence="5" type="primary">rlmB</name>
    <name evidence="5" type="ORF">IAB69_01270</name>
</gene>
<evidence type="ECO:0000259" key="4">
    <source>
        <dbReference type="SMART" id="SM00967"/>
    </source>
</evidence>
<keyword evidence="2" id="KW-0489">Methyltransferase</keyword>
<dbReference type="GO" id="GO:0006396">
    <property type="term" value="P:RNA processing"/>
    <property type="evidence" value="ECO:0007669"/>
    <property type="project" value="InterPro"/>
</dbReference>
<organism evidence="5 6">
    <name type="scientific">Candidatus Coproplasma excrementigallinarum</name>
    <dbReference type="NCBI Taxonomy" id="2840747"/>
    <lineage>
        <taxon>Bacteria</taxon>
        <taxon>Bacillati</taxon>
        <taxon>Bacillota</taxon>
        <taxon>Clostridia</taxon>
        <taxon>Eubacteriales</taxon>
        <taxon>Candidatus Coproplasma</taxon>
    </lineage>
</organism>
<dbReference type="PANTHER" id="PTHR46429:SF1">
    <property type="entry name" value="23S RRNA (GUANOSINE-2'-O-)-METHYLTRANSFERASE RLMB"/>
    <property type="match status" value="1"/>
</dbReference>
<comment type="caution">
    <text evidence="5">The sequence shown here is derived from an EMBL/GenBank/DDBJ whole genome shotgun (WGS) entry which is preliminary data.</text>
</comment>
<dbReference type="InterPro" id="IPR029028">
    <property type="entry name" value="Alpha/beta_knot_MTases"/>
</dbReference>
<dbReference type="GO" id="GO:0008173">
    <property type="term" value="F:RNA methyltransferase activity"/>
    <property type="evidence" value="ECO:0007669"/>
    <property type="project" value="InterPro"/>
</dbReference>
<dbReference type="GO" id="GO:0032259">
    <property type="term" value="P:methylation"/>
    <property type="evidence" value="ECO:0007669"/>
    <property type="project" value="UniProtKB-KW"/>
</dbReference>
<accession>A0A9D1SIW4</accession>
<dbReference type="PANTHER" id="PTHR46429">
    <property type="entry name" value="23S RRNA (GUANOSINE-2'-O-)-METHYLTRANSFERASE RLMB"/>
    <property type="match status" value="1"/>
</dbReference>
<dbReference type="InterPro" id="IPR029026">
    <property type="entry name" value="tRNA_m1G_MTases_N"/>
</dbReference>
<protein>
    <submittedName>
        <fullName evidence="5">23S rRNA (Guanosine(2251)-2'-O)-methyltransferase RlmB</fullName>
    </submittedName>
</protein>
<evidence type="ECO:0000313" key="5">
    <source>
        <dbReference type="EMBL" id="HIU61267.1"/>
    </source>
</evidence>
<dbReference type="Pfam" id="PF08032">
    <property type="entry name" value="SpoU_sub_bind"/>
    <property type="match status" value="1"/>
</dbReference>
<dbReference type="GO" id="GO:0003723">
    <property type="term" value="F:RNA binding"/>
    <property type="evidence" value="ECO:0007669"/>
    <property type="project" value="InterPro"/>
</dbReference>
<feature type="domain" description="RNA 2-O ribose methyltransferase substrate binding" evidence="4">
    <location>
        <begin position="2"/>
        <end position="76"/>
    </location>
</feature>
<evidence type="ECO:0000256" key="3">
    <source>
        <dbReference type="ARBA" id="ARBA00022679"/>
    </source>
</evidence>
<reference evidence="5" key="1">
    <citation type="submission" date="2020-10" db="EMBL/GenBank/DDBJ databases">
        <authorList>
            <person name="Gilroy R."/>
        </authorList>
    </citation>
    <scope>NUCLEOTIDE SEQUENCE</scope>
    <source>
        <strain evidence="5">CHK195-12923</strain>
    </source>
</reference>
<evidence type="ECO:0000313" key="6">
    <source>
        <dbReference type="Proteomes" id="UP000824110"/>
    </source>
</evidence>
<dbReference type="Proteomes" id="UP000824110">
    <property type="component" value="Unassembled WGS sequence"/>
</dbReference>
<dbReference type="InterPro" id="IPR001537">
    <property type="entry name" value="SpoU_MeTrfase"/>
</dbReference>
<keyword evidence="3" id="KW-0808">Transferase</keyword>
<dbReference type="InterPro" id="IPR029064">
    <property type="entry name" value="Ribosomal_eL30-like_sf"/>
</dbReference>
<dbReference type="AlphaFoldDB" id="A0A9D1SIW4"/>
<dbReference type="SUPFAM" id="SSF75217">
    <property type="entry name" value="alpha/beta knot"/>
    <property type="match status" value="1"/>
</dbReference>
<evidence type="ECO:0000256" key="2">
    <source>
        <dbReference type="ARBA" id="ARBA00022603"/>
    </source>
</evidence>
<reference evidence="5" key="2">
    <citation type="journal article" date="2021" name="PeerJ">
        <title>Extensive microbial diversity within the chicken gut microbiome revealed by metagenomics and culture.</title>
        <authorList>
            <person name="Gilroy R."/>
            <person name="Ravi A."/>
            <person name="Getino M."/>
            <person name="Pursley I."/>
            <person name="Horton D.L."/>
            <person name="Alikhan N.F."/>
            <person name="Baker D."/>
            <person name="Gharbi K."/>
            <person name="Hall N."/>
            <person name="Watson M."/>
            <person name="Adriaenssens E.M."/>
            <person name="Foster-Nyarko E."/>
            <person name="Jarju S."/>
            <person name="Secka A."/>
            <person name="Antonio M."/>
            <person name="Oren A."/>
            <person name="Chaudhuri R.R."/>
            <person name="La Ragione R."/>
            <person name="Hildebrand F."/>
            <person name="Pallen M.J."/>
        </authorList>
    </citation>
    <scope>NUCLEOTIDE SEQUENCE</scope>
    <source>
        <strain evidence="5">CHK195-12923</strain>
    </source>
</reference>
<sequence>MKTEGRNAVSELIKSGRPIEKIVMEKGAQGSLARIFAEARRAGIRVQFADMKALDRMSATGHHQGVIAFGAEYEYCDIEDIIAAKGQSGGFVILCDGIEDVHNLGSIIRVAECAGADGVVIPAQKSAAVTEAVIRISAGAANHIKVAKVPSLNAALEKLKNSGYWVYALEADGQSIYEADLSGNVALVIGGEDSGVRRLTRERCDGVLSLPLLGKVNSLNASVALGIAAYEVVRCRLKQ</sequence>
<dbReference type="NCBIfam" id="TIGR00186">
    <property type="entry name" value="rRNA_methyl_3"/>
    <property type="match status" value="1"/>
</dbReference>
<name>A0A9D1SIW4_9FIRM</name>
<dbReference type="CDD" id="cd18103">
    <property type="entry name" value="SpoU-like_RlmB"/>
    <property type="match status" value="1"/>
</dbReference>
<evidence type="ECO:0000256" key="1">
    <source>
        <dbReference type="ARBA" id="ARBA00007228"/>
    </source>
</evidence>